<keyword evidence="1 2" id="KW-0378">Hydrolase</keyword>
<dbReference type="InterPro" id="IPR006261">
    <property type="entry name" value="dGTPase"/>
</dbReference>
<gene>
    <name evidence="4" type="ORF">SCABRO_02399</name>
</gene>
<reference evidence="4 5" key="1">
    <citation type="submission" date="2014-10" db="EMBL/GenBank/DDBJ databases">
        <title>Draft genome of anammox bacterium scalindua brodae, obtained using differential coverage binning of sequence data from two enrichment reactors.</title>
        <authorList>
            <person name="Speth D.R."/>
            <person name="Russ L."/>
            <person name="Kartal B."/>
            <person name="Op den Camp H.J."/>
            <person name="Dutilh B.E."/>
            <person name="Jetten M.S."/>
        </authorList>
    </citation>
    <scope>NUCLEOTIDE SEQUENCE [LARGE SCALE GENOMIC DNA]</scope>
    <source>
        <strain evidence="4">RU1</strain>
    </source>
</reference>
<evidence type="ECO:0000256" key="1">
    <source>
        <dbReference type="ARBA" id="ARBA00022801"/>
    </source>
</evidence>
<comment type="caution">
    <text evidence="4">The sequence shown here is derived from an EMBL/GenBank/DDBJ whole genome shotgun (WGS) entry which is preliminary data.</text>
</comment>
<dbReference type="AlphaFoldDB" id="A0A0B0EL45"/>
<dbReference type="PROSITE" id="PS51831">
    <property type="entry name" value="HD"/>
    <property type="match status" value="1"/>
</dbReference>
<dbReference type="HAMAP" id="MF_01212">
    <property type="entry name" value="dGTPase_type2"/>
    <property type="match status" value="1"/>
</dbReference>
<dbReference type="PANTHER" id="PTHR35795">
    <property type="entry name" value="SLR1885 PROTEIN"/>
    <property type="match status" value="1"/>
</dbReference>
<dbReference type="SMART" id="SM00471">
    <property type="entry name" value="HDc"/>
    <property type="match status" value="1"/>
</dbReference>
<comment type="similarity">
    <text evidence="2">Belongs to the dGTPase family. Type 2 subfamily.</text>
</comment>
<dbReference type="NCBIfam" id="TIGR01353">
    <property type="entry name" value="dGTP_triPase"/>
    <property type="match status" value="1"/>
</dbReference>
<dbReference type="Gene3D" id="1.10.3210.10">
    <property type="entry name" value="Hypothetical protein af1432"/>
    <property type="match status" value="1"/>
</dbReference>
<dbReference type="Pfam" id="PF13286">
    <property type="entry name" value="HD_assoc"/>
    <property type="match status" value="1"/>
</dbReference>
<dbReference type="eggNOG" id="COG0232">
    <property type="taxonomic scope" value="Bacteria"/>
</dbReference>
<proteinExistence type="inferred from homology"/>
<evidence type="ECO:0000259" key="3">
    <source>
        <dbReference type="PROSITE" id="PS51831"/>
    </source>
</evidence>
<feature type="domain" description="HD" evidence="3">
    <location>
        <begin position="75"/>
        <end position="202"/>
    </location>
</feature>
<evidence type="ECO:0000313" key="4">
    <source>
        <dbReference type="EMBL" id="KHE91843.1"/>
    </source>
</evidence>
<protein>
    <recommendedName>
        <fullName evidence="2">Deoxyguanosinetriphosphate triphosphohydrolase-like protein</fullName>
    </recommendedName>
</protein>
<sequence>MLTREEQEKRESSYLAPYAMKSMDTRGRAHPEDEHLYRSVYQRDRDRIIHSTAFRRLEYKTQVFVNHEGDYYRTRLTHSIEVAQIARSISRALCLNEDLSEAIALAHDLGHTPFGHSGEDALRILMKNHGGFEHNIQGLRVVDILEKRYSQFSGLNLSWEVRESIAKHKLLSDDPNIIKFDLNKQPLLEAKIVDIADSIAYDNHDIDDSLKAGLITENGLQEVELWRYAREKVREQYNNLTKEMENIHTIKYLINMEVTDLITHTQFMIEEMKIKTTDDVQRCKERLVSFSPEISKKKLELQEFLRQNAYSHYRVVRMSDKAKRFVEELFNAFIENPMQLPPEYQKWIEETGLYQGVCDYIAGMTDRFAQDEYLKLFYPYERV</sequence>
<dbReference type="InterPro" id="IPR051094">
    <property type="entry name" value="Diverse_Catalytic_Enzymes"/>
</dbReference>
<dbReference type="FunFam" id="1.10.3210.10:FF:000024">
    <property type="entry name" value="Deoxyguanosinetriphosphate triphosphohydrolase-like protein"/>
    <property type="match status" value="1"/>
</dbReference>
<dbReference type="Pfam" id="PF01966">
    <property type="entry name" value="HD"/>
    <property type="match status" value="1"/>
</dbReference>
<dbReference type="InterPro" id="IPR026875">
    <property type="entry name" value="PHydrolase_assoc_dom"/>
</dbReference>
<dbReference type="CDD" id="cd00077">
    <property type="entry name" value="HDc"/>
    <property type="match status" value="1"/>
</dbReference>
<dbReference type="EMBL" id="JRYO01000170">
    <property type="protein sequence ID" value="KHE91843.1"/>
    <property type="molecule type" value="Genomic_DNA"/>
</dbReference>
<dbReference type="PANTHER" id="PTHR35795:SF1">
    <property type="entry name" value="BIS(5'-NUCLEOSYL)-TETRAPHOSPHATASE, SYMMETRICAL"/>
    <property type="match status" value="1"/>
</dbReference>
<organism evidence="4 5">
    <name type="scientific">Candidatus Scalindua brodae</name>
    <dbReference type="NCBI Taxonomy" id="237368"/>
    <lineage>
        <taxon>Bacteria</taxon>
        <taxon>Pseudomonadati</taxon>
        <taxon>Planctomycetota</taxon>
        <taxon>Candidatus Brocadiia</taxon>
        <taxon>Candidatus Brocadiales</taxon>
        <taxon>Candidatus Scalinduaceae</taxon>
        <taxon>Candidatus Scalindua</taxon>
    </lineage>
</organism>
<dbReference type="Proteomes" id="UP000030652">
    <property type="component" value="Unassembled WGS sequence"/>
</dbReference>
<dbReference type="InterPro" id="IPR003607">
    <property type="entry name" value="HD/PDEase_dom"/>
</dbReference>
<dbReference type="PATRIC" id="fig|237368.3.peg.2586"/>
<dbReference type="GO" id="GO:0016793">
    <property type="term" value="F:triphosphoric monoester hydrolase activity"/>
    <property type="evidence" value="ECO:0007669"/>
    <property type="project" value="InterPro"/>
</dbReference>
<evidence type="ECO:0000256" key="2">
    <source>
        <dbReference type="HAMAP-Rule" id="MF_01212"/>
    </source>
</evidence>
<dbReference type="NCBIfam" id="NF002326">
    <property type="entry name" value="PRK01286.1-1"/>
    <property type="match status" value="1"/>
</dbReference>
<dbReference type="InterPro" id="IPR006674">
    <property type="entry name" value="HD_domain"/>
</dbReference>
<evidence type="ECO:0000313" key="5">
    <source>
        <dbReference type="Proteomes" id="UP000030652"/>
    </source>
</evidence>
<name>A0A0B0EL45_9BACT</name>
<dbReference type="SUPFAM" id="SSF109604">
    <property type="entry name" value="HD-domain/PDEase-like"/>
    <property type="match status" value="1"/>
</dbReference>
<dbReference type="InterPro" id="IPR023023">
    <property type="entry name" value="dNTPase_2"/>
</dbReference>
<accession>A0A0B0EL45</accession>